<proteinExistence type="predicted"/>
<dbReference type="EC" id="2.1.1.286" evidence="3"/>
<sequence>MRSSILAAAGLLAIGAHASSAIANACVKPNCMNDQSANQVANNFKELISAYTNTAADNYLTTDFTDYSDGVSTLINSGCPNGPATLGVATFNSRDAFKAGQGSQPNITFEIFNVWHNCDVVTLRWRGPMPNPDASSAPNPQTQVIGIIVLETKFNGYANAQPFLIQTVYSEFNSGSWLYDLGVFVPNCPGQVAERACAA</sequence>
<dbReference type="GO" id="GO:0032259">
    <property type="term" value="P:methylation"/>
    <property type="evidence" value="ECO:0007669"/>
    <property type="project" value="UniProtKB-KW"/>
</dbReference>
<feature type="chain" id="PRO_5042875647" evidence="1">
    <location>
        <begin position="22"/>
        <end position="199"/>
    </location>
</feature>
<organism evidence="3 4">
    <name type="scientific">Elasticomyces elasticus</name>
    <dbReference type="NCBI Taxonomy" id="574655"/>
    <lineage>
        <taxon>Eukaryota</taxon>
        <taxon>Fungi</taxon>
        <taxon>Dikarya</taxon>
        <taxon>Ascomycota</taxon>
        <taxon>Pezizomycotina</taxon>
        <taxon>Dothideomycetes</taxon>
        <taxon>Dothideomycetidae</taxon>
        <taxon>Mycosphaerellales</taxon>
        <taxon>Teratosphaeriaceae</taxon>
        <taxon>Elasticomyces</taxon>
    </lineage>
</organism>
<comment type="caution">
    <text evidence="3">The sequence shown here is derived from an EMBL/GenBank/DDBJ whole genome shotgun (WGS) entry which is preliminary data.</text>
</comment>
<evidence type="ECO:0000259" key="2">
    <source>
        <dbReference type="Pfam" id="PF26534"/>
    </source>
</evidence>
<dbReference type="Pfam" id="PF26534">
    <property type="entry name" value="NTF2_7"/>
    <property type="match status" value="1"/>
</dbReference>
<feature type="signal peptide" evidence="1">
    <location>
        <begin position="1"/>
        <end position="21"/>
    </location>
</feature>
<keyword evidence="1" id="KW-0732">Signal</keyword>
<dbReference type="AlphaFoldDB" id="A0AAN7WEC6"/>
<reference evidence="3" key="1">
    <citation type="submission" date="2023-08" db="EMBL/GenBank/DDBJ databases">
        <title>Black Yeasts Isolated from many extreme environments.</title>
        <authorList>
            <person name="Coleine C."/>
            <person name="Stajich J.E."/>
            <person name="Selbmann L."/>
        </authorList>
    </citation>
    <scope>NUCLEOTIDE SEQUENCE</scope>
    <source>
        <strain evidence="3">CCFEE 5810</strain>
    </source>
</reference>
<name>A0AAN7WEC6_9PEZI</name>
<evidence type="ECO:0000256" key="1">
    <source>
        <dbReference type="SAM" id="SignalP"/>
    </source>
</evidence>
<dbReference type="Proteomes" id="UP001310594">
    <property type="component" value="Unassembled WGS sequence"/>
</dbReference>
<accession>A0AAN7WEC6</accession>
<keyword evidence="3" id="KW-0489">Methyltransferase</keyword>
<gene>
    <name evidence="3" type="primary">BMT2_1</name>
    <name evidence="3" type="ORF">LTR97_007340</name>
</gene>
<dbReference type="EMBL" id="JAVRQU010000011">
    <property type="protein sequence ID" value="KAK5697205.1"/>
    <property type="molecule type" value="Genomic_DNA"/>
</dbReference>
<protein>
    <submittedName>
        <fullName evidence="3">25S rRNA (Adenine2142-N1)-methyltransferase</fullName>
        <ecNumber evidence="3">2.1.1.286</ecNumber>
    </submittedName>
</protein>
<feature type="domain" description="NTF2-like" evidence="2">
    <location>
        <begin position="30"/>
        <end position="183"/>
    </location>
</feature>
<dbReference type="InterPro" id="IPR058645">
    <property type="entry name" value="NTF2-like_dom_7"/>
</dbReference>
<evidence type="ECO:0000313" key="4">
    <source>
        <dbReference type="Proteomes" id="UP001310594"/>
    </source>
</evidence>
<evidence type="ECO:0000313" key="3">
    <source>
        <dbReference type="EMBL" id="KAK5697205.1"/>
    </source>
</evidence>
<dbReference type="GO" id="GO:0008168">
    <property type="term" value="F:methyltransferase activity"/>
    <property type="evidence" value="ECO:0007669"/>
    <property type="project" value="UniProtKB-KW"/>
</dbReference>
<keyword evidence="3" id="KW-0808">Transferase</keyword>